<organism evidence="10">
    <name type="scientific">termite gut metagenome</name>
    <dbReference type="NCBI Taxonomy" id="433724"/>
    <lineage>
        <taxon>unclassified sequences</taxon>
        <taxon>metagenomes</taxon>
        <taxon>organismal metagenomes</taxon>
    </lineage>
</organism>
<evidence type="ECO:0000256" key="6">
    <source>
        <dbReference type="ARBA" id="ARBA00022801"/>
    </source>
</evidence>
<dbReference type="InterPro" id="IPR040255">
    <property type="entry name" value="Non-specific_endonuclease"/>
</dbReference>
<dbReference type="InterPro" id="IPR001604">
    <property type="entry name" value="Endo_G_ENPP1-like_dom"/>
</dbReference>
<dbReference type="SMART" id="SM00892">
    <property type="entry name" value="Endonuclease_NS"/>
    <property type="match status" value="1"/>
</dbReference>
<keyword evidence="7" id="KW-0460">Magnesium</keyword>
<protein>
    <submittedName>
        <fullName evidence="10">Nuclease</fullName>
        <ecNumber evidence="10">3.1.30.-</ecNumber>
    </submittedName>
</protein>
<dbReference type="GO" id="GO:0016787">
    <property type="term" value="F:hydrolase activity"/>
    <property type="evidence" value="ECO:0007669"/>
    <property type="project" value="UniProtKB-KW"/>
</dbReference>
<comment type="caution">
    <text evidence="10">The sequence shown here is derived from an EMBL/GenBank/DDBJ whole genome shotgun (WGS) entry which is preliminary data.</text>
</comment>
<dbReference type="PANTHER" id="PTHR13966:SF5">
    <property type="entry name" value="ENDONUCLEASE G, MITOCHONDRIAL"/>
    <property type="match status" value="1"/>
</dbReference>
<dbReference type="GO" id="GO:0004519">
    <property type="term" value="F:endonuclease activity"/>
    <property type="evidence" value="ECO:0007669"/>
    <property type="project" value="UniProtKB-KW"/>
</dbReference>
<evidence type="ECO:0000259" key="9">
    <source>
        <dbReference type="SMART" id="SM00892"/>
    </source>
</evidence>
<dbReference type="InterPro" id="IPR044925">
    <property type="entry name" value="His-Me_finger_sf"/>
</dbReference>
<dbReference type="Pfam" id="PF01223">
    <property type="entry name" value="Endonuclease_NS"/>
    <property type="match status" value="1"/>
</dbReference>
<evidence type="ECO:0000256" key="1">
    <source>
        <dbReference type="ARBA" id="ARBA00001946"/>
    </source>
</evidence>
<dbReference type="AlphaFoldDB" id="A0A5J4STK4"/>
<evidence type="ECO:0000256" key="3">
    <source>
        <dbReference type="ARBA" id="ARBA00022722"/>
    </source>
</evidence>
<comment type="cofactor">
    <cofactor evidence="1">
        <name>Mg(2+)</name>
        <dbReference type="ChEBI" id="CHEBI:18420"/>
    </cofactor>
</comment>
<name>A0A5J4STK4_9ZZZZ</name>
<accession>A0A5J4STK4</accession>
<reference evidence="10" key="1">
    <citation type="submission" date="2019-03" db="EMBL/GenBank/DDBJ databases">
        <title>Single cell metagenomics reveals metabolic interactions within the superorganism composed of flagellate Streblomastix strix and complex community of Bacteroidetes bacteria on its surface.</title>
        <authorList>
            <person name="Treitli S.C."/>
            <person name="Kolisko M."/>
            <person name="Husnik F."/>
            <person name="Keeling P."/>
            <person name="Hampl V."/>
        </authorList>
    </citation>
    <scope>NUCLEOTIDE SEQUENCE</scope>
    <source>
        <strain evidence="10">STM</strain>
    </source>
</reference>
<evidence type="ECO:0000256" key="5">
    <source>
        <dbReference type="ARBA" id="ARBA00022759"/>
    </source>
</evidence>
<dbReference type="SMART" id="SM00477">
    <property type="entry name" value="NUC"/>
    <property type="match status" value="1"/>
</dbReference>
<dbReference type="InterPro" id="IPR018524">
    <property type="entry name" value="DNA/RNA_endonuclease_AS"/>
</dbReference>
<evidence type="ECO:0000256" key="4">
    <source>
        <dbReference type="ARBA" id="ARBA00022723"/>
    </source>
</evidence>
<gene>
    <name evidence="10" type="ORF">EZS27_004075</name>
</gene>
<dbReference type="EC" id="3.1.30.-" evidence="10"/>
<sequence>MKNKLFIFQFLIVLLISTGLQAQTYVKVSKSASEEFIRHAGFEVSYNKKNKIPNYTAYIHTRDKELKKVTNRTGSIFVKDPDTSAPQAANADYKRSGYDRGHLAPAGDMRWSFQAMKESFYFTNTAPQNGTLNRGEWNKLEQMVSKLAIKYDSIYVITGVIIENDGKYIGDSVKVPGFFYKALARKVNGRVVSMAYLMRNKKPAKDDTYNHSTTTVAVIESMTDSKLFVNFKKIDKGNKNFDWFNLNH</sequence>
<feature type="domain" description="ENPP1-3/EXOG-like endonuclease/phosphodiesterase" evidence="8">
    <location>
        <begin position="39"/>
        <end position="234"/>
    </location>
</feature>
<proteinExistence type="inferred from homology"/>
<keyword evidence="3" id="KW-0540">Nuclease</keyword>
<dbReference type="SUPFAM" id="SSF54060">
    <property type="entry name" value="His-Me finger endonucleases"/>
    <property type="match status" value="1"/>
</dbReference>
<evidence type="ECO:0000256" key="2">
    <source>
        <dbReference type="ARBA" id="ARBA00010052"/>
    </source>
</evidence>
<dbReference type="GO" id="GO:0003676">
    <property type="term" value="F:nucleic acid binding"/>
    <property type="evidence" value="ECO:0007669"/>
    <property type="project" value="InterPro"/>
</dbReference>
<keyword evidence="5" id="KW-0255">Endonuclease</keyword>
<dbReference type="InterPro" id="IPR044929">
    <property type="entry name" value="DNA/RNA_non-sp_Endonuclease_sf"/>
</dbReference>
<keyword evidence="6 10" id="KW-0378">Hydrolase</keyword>
<dbReference type="PANTHER" id="PTHR13966">
    <property type="entry name" value="ENDONUCLEASE RELATED"/>
    <property type="match status" value="1"/>
</dbReference>
<keyword evidence="4" id="KW-0479">Metal-binding</keyword>
<dbReference type="InterPro" id="IPR020821">
    <property type="entry name" value="ENPP1-3/EXOG-like_nuc-like"/>
</dbReference>
<evidence type="ECO:0000256" key="7">
    <source>
        <dbReference type="ARBA" id="ARBA00022842"/>
    </source>
</evidence>
<evidence type="ECO:0000259" key="8">
    <source>
        <dbReference type="SMART" id="SM00477"/>
    </source>
</evidence>
<evidence type="ECO:0000313" key="10">
    <source>
        <dbReference type="EMBL" id="KAA6348475.1"/>
    </source>
</evidence>
<dbReference type="PROSITE" id="PS01070">
    <property type="entry name" value="NUCLEASE_NON_SPEC"/>
    <property type="match status" value="1"/>
</dbReference>
<feature type="domain" description="DNA/RNA non-specific endonuclease/pyrophosphatase/phosphodiesterase" evidence="9">
    <location>
        <begin position="38"/>
        <end position="237"/>
    </location>
</feature>
<comment type="similarity">
    <text evidence="2">Belongs to the DNA/RNA non-specific endonuclease family.</text>
</comment>
<dbReference type="EMBL" id="SNRY01000067">
    <property type="protein sequence ID" value="KAA6348475.1"/>
    <property type="molecule type" value="Genomic_DNA"/>
</dbReference>
<dbReference type="GO" id="GO:0046872">
    <property type="term" value="F:metal ion binding"/>
    <property type="evidence" value="ECO:0007669"/>
    <property type="project" value="UniProtKB-KW"/>
</dbReference>
<dbReference type="Gene3D" id="3.40.570.10">
    <property type="entry name" value="Extracellular Endonuclease, subunit A"/>
    <property type="match status" value="1"/>
</dbReference>